<gene>
    <name evidence="1" type="ORF">GMORB2_0390</name>
</gene>
<dbReference type="AlphaFoldDB" id="A0A9P4Z3B1"/>
<proteinExistence type="predicted"/>
<protein>
    <submittedName>
        <fullName evidence="1">Acetoacetate decarboxylase (ADC)</fullName>
    </submittedName>
</protein>
<organism evidence="1 2">
    <name type="scientific">Geosmithia morbida</name>
    <dbReference type="NCBI Taxonomy" id="1094350"/>
    <lineage>
        <taxon>Eukaryota</taxon>
        <taxon>Fungi</taxon>
        <taxon>Dikarya</taxon>
        <taxon>Ascomycota</taxon>
        <taxon>Pezizomycotina</taxon>
        <taxon>Sordariomycetes</taxon>
        <taxon>Hypocreomycetidae</taxon>
        <taxon>Hypocreales</taxon>
        <taxon>Bionectriaceae</taxon>
        <taxon>Geosmithia</taxon>
    </lineage>
</organism>
<dbReference type="InterPro" id="IPR010451">
    <property type="entry name" value="Acetoacetate_decarboxylase"/>
</dbReference>
<evidence type="ECO:0000313" key="2">
    <source>
        <dbReference type="Proteomes" id="UP000749293"/>
    </source>
</evidence>
<dbReference type="GeneID" id="55966620"/>
<dbReference type="RefSeq" id="XP_035325306.1">
    <property type="nucleotide sequence ID" value="XM_035462376.1"/>
</dbReference>
<accession>A0A9P4Z3B1</accession>
<reference evidence="1" key="1">
    <citation type="submission" date="2020-03" db="EMBL/GenBank/DDBJ databases">
        <title>Site-based positive gene gene selection in Geosmithia morbida across the United States reveals a broad range of putative effectors and factors for local host and environmental adapation.</title>
        <authorList>
            <person name="Onufrak A."/>
            <person name="Murdoch R.W."/>
            <person name="Gazis R."/>
            <person name="Huff M."/>
            <person name="Staton M."/>
            <person name="Klingeman W."/>
            <person name="Hadziabdic D."/>
        </authorList>
    </citation>
    <scope>NUCLEOTIDE SEQUENCE</scope>
    <source>
        <strain evidence="1">1262</strain>
    </source>
</reference>
<evidence type="ECO:0000313" key="1">
    <source>
        <dbReference type="EMBL" id="KAF4126654.1"/>
    </source>
</evidence>
<dbReference type="InterPro" id="IPR023375">
    <property type="entry name" value="ADC_dom_sf"/>
</dbReference>
<sequence>MPVGTLDINAIAAPTLFPSYPTSETFVFKDVTLAAVSYRVPAAQVAPLVPPELELEDEPLVTSTFVDYGMSTVGIYTEFVQTVEATYNGRKFDYTLILVLDNEAAIFAGREVYGYPKVFGKVGLDPNTGSRLITGFADRPAGRRVIDFDFIPEKVLPGLPPVEKRTLNLRVIPSPIPGNPPSIRQFVSVDMNMESPEVWIGQGSVSFPRKSVIDKWADFDILRYEGAMLAKRCSASITAFEE</sequence>
<dbReference type="EMBL" id="JAANYQ010000001">
    <property type="protein sequence ID" value="KAF4126654.1"/>
    <property type="molecule type" value="Genomic_DNA"/>
</dbReference>
<dbReference type="Pfam" id="PF06314">
    <property type="entry name" value="ADC"/>
    <property type="match status" value="1"/>
</dbReference>
<dbReference type="SUPFAM" id="SSF160104">
    <property type="entry name" value="Acetoacetate decarboxylase-like"/>
    <property type="match status" value="1"/>
</dbReference>
<name>A0A9P4Z3B1_9HYPO</name>
<dbReference type="OrthoDB" id="10248817at2759"/>
<keyword evidence="2" id="KW-1185">Reference proteome</keyword>
<comment type="caution">
    <text evidence="1">The sequence shown here is derived from an EMBL/GenBank/DDBJ whole genome shotgun (WGS) entry which is preliminary data.</text>
</comment>
<dbReference type="Gene3D" id="2.40.400.10">
    <property type="entry name" value="Acetoacetate decarboxylase-like"/>
    <property type="match status" value="1"/>
</dbReference>
<dbReference type="GO" id="GO:0016829">
    <property type="term" value="F:lyase activity"/>
    <property type="evidence" value="ECO:0007669"/>
    <property type="project" value="InterPro"/>
</dbReference>
<dbReference type="Proteomes" id="UP000749293">
    <property type="component" value="Unassembled WGS sequence"/>
</dbReference>